<reference evidence="1" key="1">
    <citation type="submission" date="2020-04" db="EMBL/GenBank/DDBJ databases">
        <title>Deep metagenomics examines the oral microbiome during advanced dental caries in children, revealing novel taxa and co-occurrences with host molecules.</title>
        <authorList>
            <person name="Baker J.L."/>
            <person name="Morton J.T."/>
            <person name="Dinis M."/>
            <person name="Alvarez R."/>
            <person name="Tran N.C."/>
            <person name="Knight R."/>
            <person name="Edlund A."/>
        </authorList>
    </citation>
    <scope>NUCLEOTIDE SEQUENCE</scope>
    <source>
        <strain evidence="1">JCVI_23_bin.16</strain>
    </source>
</reference>
<dbReference type="Proteomes" id="UP000757900">
    <property type="component" value="Unassembled WGS sequence"/>
</dbReference>
<organism evidence="1 2">
    <name type="scientific">Abiotrophia defectiva</name>
    <name type="common">Streptococcus defectivus</name>
    <dbReference type="NCBI Taxonomy" id="46125"/>
    <lineage>
        <taxon>Bacteria</taxon>
        <taxon>Bacillati</taxon>
        <taxon>Bacillota</taxon>
        <taxon>Bacilli</taxon>
        <taxon>Lactobacillales</taxon>
        <taxon>Aerococcaceae</taxon>
        <taxon>Abiotrophia</taxon>
    </lineage>
</organism>
<gene>
    <name evidence="1" type="ORF">HXK00_00690</name>
</gene>
<dbReference type="AlphaFoldDB" id="A0A929QRX5"/>
<comment type="caution">
    <text evidence="1">The sequence shown here is derived from an EMBL/GenBank/DDBJ whole genome shotgun (WGS) entry which is preliminary data.</text>
</comment>
<name>A0A929QRX5_ABIDE</name>
<evidence type="ECO:0000313" key="2">
    <source>
        <dbReference type="Proteomes" id="UP000757900"/>
    </source>
</evidence>
<accession>A0A929QRX5</accession>
<protein>
    <submittedName>
        <fullName evidence="1">Uncharacterized protein</fullName>
    </submittedName>
</protein>
<dbReference type="EMBL" id="JABZFV010000001">
    <property type="protein sequence ID" value="MBF0934143.1"/>
    <property type="molecule type" value="Genomic_DNA"/>
</dbReference>
<evidence type="ECO:0000313" key="1">
    <source>
        <dbReference type="EMBL" id="MBF0934143.1"/>
    </source>
</evidence>
<sequence>MAELKIVGPNSISDEKSREYIVSGKTVDQLANSFTSAEKQFSEAGAYISNNTVTSDEVDKALQGKMTYSRLNSEVEKYWHAQDVGTKLAVMPADGVFTNRDFGYQPPKSASYALVSMINEKWPEFRPATEVVGIKDIEFSIVAPRPSADNGYYMNRYKLLIWSFMTFESRLSYQLTIYLEAKHGDNDFKTVCVNETPGGSGYKVMRFPQVNHEYIVNSGEKITIRRNVVGAHFNAKTTGGRLLAILVPEGDTF</sequence>
<proteinExistence type="predicted"/>